<reference evidence="12" key="2">
    <citation type="submission" date="2020-09" db="EMBL/GenBank/DDBJ databases">
        <authorList>
            <person name="Sun Q."/>
            <person name="Ohkuma M."/>
        </authorList>
    </citation>
    <scope>NUCLEOTIDE SEQUENCE</scope>
    <source>
        <strain evidence="12">JCM 5016</strain>
    </source>
</reference>
<dbReference type="InterPro" id="IPR016039">
    <property type="entry name" value="Thiolase-like"/>
</dbReference>
<dbReference type="GO" id="GO:0004315">
    <property type="term" value="F:3-oxoacyl-[acyl-carrier-protein] synthase activity"/>
    <property type="evidence" value="ECO:0007669"/>
    <property type="project" value="InterPro"/>
</dbReference>
<dbReference type="InterPro" id="IPR004655">
    <property type="entry name" value="FabH"/>
</dbReference>
<evidence type="ECO:0000256" key="9">
    <source>
        <dbReference type="HAMAP-Rule" id="MF_01815"/>
    </source>
</evidence>
<sequence length="351" mass="36754">MGAGRLGSNPTGHSRITGVGAYRPRRVVSNREVCALIDSSEEWIETRSGIRTRRFAAEDETLRAMAAAAGRRALTHAGIGGEQLDCVVLASMSHLVQTPPLAVAVAHELQAVNSAAFDLSAACAGFCHALAVASDMVRAGDARHVLVIGAERMTDMVDPHDRNTAFMFADGAGAVVVGPSADPGIGPVVRGADGAFLDALRMNTSWAAFRDDPTLDRPMMKMDGRRVFRWAVDRVVEAGRRALKDASVSADDLVAFIPHQANSRMIDVLADRLALPEHVAVARDVVTAGNTSAASIPLAMERLLVDGEAPAGGPALLIGFGAGLNYAGQVVLLPDAPTAPTRDEAPTTAGR</sequence>
<feature type="region of interest" description="ACP-binding" evidence="9">
    <location>
        <begin position="260"/>
        <end position="264"/>
    </location>
</feature>
<keyword evidence="8 9" id="KW-0012">Acyltransferase</keyword>
<feature type="domain" description="Beta-ketoacyl-[acyl-carrier-protein] synthase III N-terminal" evidence="11">
    <location>
        <begin position="117"/>
        <end position="194"/>
    </location>
</feature>
<feature type="active site" evidence="9">
    <location>
        <position position="290"/>
    </location>
</feature>
<evidence type="ECO:0000256" key="3">
    <source>
        <dbReference type="ARBA" id="ARBA00022516"/>
    </source>
</evidence>
<evidence type="ECO:0000313" key="12">
    <source>
        <dbReference type="EMBL" id="GGZ97250.1"/>
    </source>
</evidence>
<keyword evidence="6 9" id="KW-0443">Lipid metabolism</keyword>
<evidence type="ECO:0000256" key="6">
    <source>
        <dbReference type="ARBA" id="ARBA00023098"/>
    </source>
</evidence>
<dbReference type="HAMAP" id="MF_01815">
    <property type="entry name" value="FabH"/>
    <property type="match status" value="1"/>
</dbReference>
<keyword evidence="2 9" id="KW-0963">Cytoplasm</keyword>
<evidence type="ECO:0000259" key="10">
    <source>
        <dbReference type="Pfam" id="PF08541"/>
    </source>
</evidence>
<dbReference type="NCBIfam" id="NF006829">
    <property type="entry name" value="PRK09352.1"/>
    <property type="match status" value="1"/>
</dbReference>
<dbReference type="GO" id="GO:0044550">
    <property type="term" value="P:secondary metabolite biosynthetic process"/>
    <property type="evidence" value="ECO:0007669"/>
    <property type="project" value="TreeGrafter"/>
</dbReference>
<evidence type="ECO:0000256" key="8">
    <source>
        <dbReference type="ARBA" id="ARBA00023315"/>
    </source>
</evidence>
<dbReference type="PANTHER" id="PTHR34069">
    <property type="entry name" value="3-OXOACYL-[ACYL-CARRIER-PROTEIN] SYNTHASE 3"/>
    <property type="match status" value="1"/>
</dbReference>
<dbReference type="AlphaFoldDB" id="A0A918VFK7"/>
<name>A0A918VFK7_9ACTN</name>
<proteinExistence type="inferred from homology"/>
<dbReference type="RefSeq" id="WP_190058871.1">
    <property type="nucleotide sequence ID" value="NZ_BMWH01000017.1"/>
</dbReference>
<dbReference type="InterPro" id="IPR013751">
    <property type="entry name" value="ACP_syn_III_N"/>
</dbReference>
<comment type="subunit">
    <text evidence="9">Homodimer.</text>
</comment>
<protein>
    <recommendedName>
        <fullName evidence="9">Beta-ketoacyl-[acyl-carrier-protein] synthase III</fullName>
        <shortName evidence="9">Beta-ketoacyl-ACP synthase III</shortName>
        <shortName evidence="9">KAS III</shortName>
        <ecNumber evidence="9">2.3.1.180</ecNumber>
    </recommendedName>
    <alternativeName>
        <fullName evidence="9">3-oxoacyl-[acyl-carrier-protein] synthase 3</fullName>
    </alternativeName>
    <alternativeName>
        <fullName evidence="9">3-oxoacyl-[acyl-carrier-protein] synthase III</fullName>
    </alternativeName>
</protein>
<comment type="catalytic activity">
    <reaction evidence="9">
        <text>malonyl-[ACP] + acetyl-CoA + H(+) = 3-oxobutanoyl-[ACP] + CO2 + CoA</text>
        <dbReference type="Rhea" id="RHEA:12080"/>
        <dbReference type="Rhea" id="RHEA-COMP:9623"/>
        <dbReference type="Rhea" id="RHEA-COMP:9625"/>
        <dbReference type="ChEBI" id="CHEBI:15378"/>
        <dbReference type="ChEBI" id="CHEBI:16526"/>
        <dbReference type="ChEBI" id="CHEBI:57287"/>
        <dbReference type="ChEBI" id="CHEBI:57288"/>
        <dbReference type="ChEBI" id="CHEBI:78449"/>
        <dbReference type="ChEBI" id="CHEBI:78450"/>
        <dbReference type="EC" id="2.3.1.180"/>
    </reaction>
</comment>
<gene>
    <name evidence="12" type="primary">fabH1</name>
    <name evidence="9" type="synonym">fabH</name>
    <name evidence="12" type="ORF">GCM10010389_40530</name>
</gene>
<comment type="pathway">
    <text evidence="9">Lipid metabolism; fatty acid biosynthesis.</text>
</comment>
<dbReference type="Gene3D" id="3.40.47.10">
    <property type="match status" value="2"/>
</dbReference>
<reference evidence="12" key="1">
    <citation type="journal article" date="2014" name="Int. J. Syst. Evol. Microbiol.">
        <title>Complete genome sequence of Corynebacterium casei LMG S-19264T (=DSM 44701T), isolated from a smear-ripened cheese.</title>
        <authorList>
            <consortium name="US DOE Joint Genome Institute (JGI-PGF)"/>
            <person name="Walter F."/>
            <person name="Albersmeier A."/>
            <person name="Kalinowski J."/>
            <person name="Ruckert C."/>
        </authorList>
    </citation>
    <scope>NUCLEOTIDE SEQUENCE</scope>
    <source>
        <strain evidence="12">JCM 5016</strain>
    </source>
</reference>
<evidence type="ECO:0000256" key="4">
    <source>
        <dbReference type="ARBA" id="ARBA00022679"/>
    </source>
</evidence>
<keyword evidence="9" id="KW-0511">Multifunctional enzyme</keyword>
<comment type="domain">
    <text evidence="9">The last Arg residue of the ACP-binding site is essential for the weak association between ACP/AcpP and FabH.</text>
</comment>
<dbReference type="NCBIfam" id="TIGR00747">
    <property type="entry name" value="fabH"/>
    <property type="match status" value="1"/>
</dbReference>
<keyword evidence="13" id="KW-1185">Reference proteome</keyword>
<dbReference type="Pfam" id="PF08545">
    <property type="entry name" value="ACP_syn_III"/>
    <property type="match status" value="1"/>
</dbReference>
<dbReference type="InterPro" id="IPR013747">
    <property type="entry name" value="ACP_syn_III_C"/>
</dbReference>
<dbReference type="PANTHER" id="PTHR34069:SF2">
    <property type="entry name" value="BETA-KETOACYL-[ACYL-CARRIER-PROTEIN] SYNTHASE III"/>
    <property type="match status" value="1"/>
</dbReference>
<dbReference type="GO" id="GO:0033818">
    <property type="term" value="F:beta-ketoacyl-acyl-carrier-protein synthase III activity"/>
    <property type="evidence" value="ECO:0007669"/>
    <property type="project" value="UniProtKB-UniRule"/>
</dbReference>
<dbReference type="EC" id="2.3.1.180" evidence="9"/>
<evidence type="ECO:0000259" key="11">
    <source>
        <dbReference type="Pfam" id="PF08545"/>
    </source>
</evidence>
<dbReference type="EMBL" id="BMWH01000017">
    <property type="protein sequence ID" value="GGZ97250.1"/>
    <property type="molecule type" value="Genomic_DNA"/>
</dbReference>
<keyword evidence="7 9" id="KW-0275">Fatty acid biosynthesis</keyword>
<dbReference type="GO" id="GO:0005737">
    <property type="term" value="C:cytoplasm"/>
    <property type="evidence" value="ECO:0007669"/>
    <property type="project" value="UniProtKB-SubCell"/>
</dbReference>
<keyword evidence="4 9" id="KW-0808">Transferase</keyword>
<evidence type="ECO:0000256" key="1">
    <source>
        <dbReference type="ARBA" id="ARBA00008642"/>
    </source>
</evidence>
<feature type="domain" description="Beta-ketoacyl-[acyl-carrier-protein] synthase III C-terminal" evidence="10">
    <location>
        <begin position="243"/>
        <end position="331"/>
    </location>
</feature>
<keyword evidence="3 9" id="KW-0444">Lipid biosynthesis</keyword>
<feature type="active site" evidence="9">
    <location>
        <position position="123"/>
    </location>
</feature>
<comment type="caution">
    <text evidence="12">The sequence shown here is derived from an EMBL/GenBank/DDBJ whole genome shotgun (WGS) entry which is preliminary data.</text>
</comment>
<evidence type="ECO:0000256" key="2">
    <source>
        <dbReference type="ARBA" id="ARBA00022490"/>
    </source>
</evidence>
<evidence type="ECO:0000256" key="7">
    <source>
        <dbReference type="ARBA" id="ARBA00023160"/>
    </source>
</evidence>
<comment type="similarity">
    <text evidence="1 9">Belongs to the thiolase-like superfamily. FabH family.</text>
</comment>
<organism evidence="12 13">
    <name type="scientific">Streptomyces echinoruber</name>
    <dbReference type="NCBI Taxonomy" id="68898"/>
    <lineage>
        <taxon>Bacteria</taxon>
        <taxon>Bacillati</taxon>
        <taxon>Actinomycetota</taxon>
        <taxon>Actinomycetes</taxon>
        <taxon>Kitasatosporales</taxon>
        <taxon>Streptomycetaceae</taxon>
        <taxon>Streptomyces</taxon>
    </lineage>
</organism>
<evidence type="ECO:0000313" key="13">
    <source>
        <dbReference type="Proteomes" id="UP000623010"/>
    </source>
</evidence>
<dbReference type="Pfam" id="PF08541">
    <property type="entry name" value="ACP_syn_III_C"/>
    <property type="match status" value="1"/>
</dbReference>
<comment type="function">
    <text evidence="9">Catalyzes the condensation reaction of fatty acid synthesis by the addition to an acyl acceptor of two carbons from malonyl-ACP. Catalyzes the first condensation reaction which initiates fatty acid synthesis and may therefore play a role in governing the total rate of fatty acid production. Possesses both acetoacetyl-ACP synthase and acetyl transacylase activities. Its substrate specificity determines the biosynthesis of branched-chain and/or straight-chain of fatty acids.</text>
</comment>
<accession>A0A918VFK7</accession>
<dbReference type="Proteomes" id="UP000623010">
    <property type="component" value="Unassembled WGS sequence"/>
</dbReference>
<comment type="subcellular location">
    <subcellularLocation>
        <location evidence="9">Cytoplasm</location>
    </subcellularLocation>
</comment>
<dbReference type="CDD" id="cd00830">
    <property type="entry name" value="KAS_III"/>
    <property type="match status" value="1"/>
</dbReference>
<evidence type="ECO:0000256" key="5">
    <source>
        <dbReference type="ARBA" id="ARBA00022832"/>
    </source>
</evidence>
<dbReference type="SUPFAM" id="SSF53901">
    <property type="entry name" value="Thiolase-like"/>
    <property type="match status" value="1"/>
</dbReference>
<feature type="active site" evidence="9">
    <location>
        <position position="259"/>
    </location>
</feature>
<dbReference type="GO" id="GO:0006633">
    <property type="term" value="P:fatty acid biosynthetic process"/>
    <property type="evidence" value="ECO:0007669"/>
    <property type="project" value="UniProtKB-UniRule"/>
</dbReference>
<keyword evidence="5 9" id="KW-0276">Fatty acid metabolism</keyword>